<dbReference type="Gene3D" id="3.40.50.2300">
    <property type="match status" value="1"/>
</dbReference>
<dbReference type="GO" id="GO:0006355">
    <property type="term" value="P:regulation of DNA-templated transcription"/>
    <property type="evidence" value="ECO:0007669"/>
    <property type="project" value="InterPro"/>
</dbReference>
<keyword evidence="9" id="KW-1185">Reference proteome</keyword>
<feature type="domain" description="Response regulatory" evidence="7">
    <location>
        <begin position="3"/>
        <end position="117"/>
    </location>
</feature>
<dbReference type="CDD" id="cd06170">
    <property type="entry name" value="LuxR_C_like"/>
    <property type="match status" value="1"/>
</dbReference>
<dbReference type="PROSITE" id="PS50110">
    <property type="entry name" value="RESPONSE_REGULATORY"/>
    <property type="match status" value="1"/>
</dbReference>
<dbReference type="SMART" id="SM00448">
    <property type="entry name" value="REC"/>
    <property type="match status" value="1"/>
</dbReference>
<keyword evidence="2" id="KW-0805">Transcription regulation</keyword>
<evidence type="ECO:0000256" key="4">
    <source>
        <dbReference type="ARBA" id="ARBA00023163"/>
    </source>
</evidence>
<dbReference type="PANTHER" id="PTHR43214:SF42">
    <property type="entry name" value="TRANSCRIPTIONAL REGULATORY PROTEIN DESR"/>
    <property type="match status" value="1"/>
</dbReference>
<organism evidence="8 9">
    <name type="scientific">Enterococcus rotai</name>
    <dbReference type="NCBI Taxonomy" id="118060"/>
    <lineage>
        <taxon>Bacteria</taxon>
        <taxon>Bacillati</taxon>
        <taxon>Bacillota</taxon>
        <taxon>Bacilli</taxon>
        <taxon>Lactobacillales</taxon>
        <taxon>Enterococcaceae</taxon>
        <taxon>Enterococcus</taxon>
    </lineage>
</organism>
<dbReference type="Pfam" id="PF00072">
    <property type="entry name" value="Response_reg"/>
    <property type="match status" value="1"/>
</dbReference>
<dbReference type="InterPro" id="IPR016032">
    <property type="entry name" value="Sig_transdc_resp-reg_C-effctor"/>
</dbReference>
<feature type="domain" description="HTH luxR-type" evidence="6">
    <location>
        <begin position="132"/>
        <end position="197"/>
    </location>
</feature>
<dbReference type="AlphaFoldDB" id="A0A0U2VQQ7"/>
<dbReference type="RefSeq" id="WP_208929954.1">
    <property type="nucleotide sequence ID" value="NZ_CP013655.1"/>
</dbReference>
<keyword evidence="1 5" id="KW-0597">Phosphoprotein</keyword>
<dbReference type="InterPro" id="IPR039420">
    <property type="entry name" value="WalR-like"/>
</dbReference>
<dbReference type="GO" id="GO:0000160">
    <property type="term" value="P:phosphorelay signal transduction system"/>
    <property type="evidence" value="ECO:0007669"/>
    <property type="project" value="InterPro"/>
</dbReference>
<keyword evidence="4" id="KW-0804">Transcription</keyword>
<keyword evidence="3" id="KW-0238">DNA-binding</keyword>
<dbReference type="KEGG" id="erx:ATZ35_06070"/>
<protein>
    <submittedName>
        <fullName evidence="8">Two-component system response regulator</fullName>
    </submittedName>
</protein>
<evidence type="ECO:0000313" key="8">
    <source>
        <dbReference type="EMBL" id="ALS36735.1"/>
    </source>
</evidence>
<dbReference type="PRINTS" id="PR00038">
    <property type="entry name" value="HTHLUXR"/>
</dbReference>
<dbReference type="SMART" id="SM00421">
    <property type="entry name" value="HTH_LUXR"/>
    <property type="match status" value="1"/>
</dbReference>
<dbReference type="Pfam" id="PF00196">
    <property type="entry name" value="GerE"/>
    <property type="match status" value="1"/>
</dbReference>
<name>A0A0U2VQQ7_9ENTE</name>
<dbReference type="EMBL" id="CP013655">
    <property type="protein sequence ID" value="ALS36735.1"/>
    <property type="molecule type" value="Genomic_DNA"/>
</dbReference>
<sequence length="199" mass="21992">MIKLIIAEDQGLLSSALATILGLEEDLEVVGIAKNGVEALELIEKHQPDVCLTDIEMPLKTGLDIAEELQCREQKVIILTTFAREGYFERAVKANVSGYLLKDTPTDELIENIRAVMQGKKFYSPELVTGLFSQQENPLTEREQEVLLAVGEGLSSKEIAGKLFLTSGTVRNYMSEILNKLGAKNRIEAVSIAKEKGWI</sequence>
<dbReference type="CDD" id="cd19930">
    <property type="entry name" value="REC_DesR-like"/>
    <property type="match status" value="1"/>
</dbReference>
<evidence type="ECO:0000256" key="3">
    <source>
        <dbReference type="ARBA" id="ARBA00023125"/>
    </source>
</evidence>
<reference evidence="9" key="1">
    <citation type="submission" date="2015-12" db="EMBL/GenBank/DDBJ databases">
        <authorList>
            <person name="Lauer A."/>
            <person name="Humrighouse B."/>
            <person name="Loparev V."/>
            <person name="Shewmaker P.L."/>
            <person name="Whitney A.M."/>
            <person name="McLaughlin R.W."/>
        </authorList>
    </citation>
    <scope>NUCLEOTIDE SEQUENCE [LARGE SCALE GENOMIC DNA]</scope>
    <source>
        <strain evidence="9">LMG 26678</strain>
    </source>
</reference>
<gene>
    <name evidence="8" type="ORF">ATZ35_06070</name>
</gene>
<evidence type="ECO:0000259" key="7">
    <source>
        <dbReference type="PROSITE" id="PS50110"/>
    </source>
</evidence>
<evidence type="ECO:0000313" key="9">
    <source>
        <dbReference type="Proteomes" id="UP000067523"/>
    </source>
</evidence>
<feature type="modified residue" description="4-aspartylphosphate" evidence="5">
    <location>
        <position position="54"/>
    </location>
</feature>
<dbReference type="PANTHER" id="PTHR43214">
    <property type="entry name" value="TWO-COMPONENT RESPONSE REGULATOR"/>
    <property type="match status" value="1"/>
</dbReference>
<dbReference type="InterPro" id="IPR001789">
    <property type="entry name" value="Sig_transdc_resp-reg_receiver"/>
</dbReference>
<proteinExistence type="predicted"/>
<dbReference type="GO" id="GO:0003677">
    <property type="term" value="F:DNA binding"/>
    <property type="evidence" value="ECO:0007669"/>
    <property type="project" value="UniProtKB-KW"/>
</dbReference>
<dbReference type="InterPro" id="IPR011006">
    <property type="entry name" value="CheY-like_superfamily"/>
</dbReference>
<dbReference type="PROSITE" id="PS50043">
    <property type="entry name" value="HTH_LUXR_2"/>
    <property type="match status" value="1"/>
</dbReference>
<evidence type="ECO:0000256" key="1">
    <source>
        <dbReference type="ARBA" id="ARBA00022553"/>
    </source>
</evidence>
<dbReference type="SUPFAM" id="SSF46894">
    <property type="entry name" value="C-terminal effector domain of the bipartite response regulators"/>
    <property type="match status" value="1"/>
</dbReference>
<dbReference type="STRING" id="118060.ATZ35_06070"/>
<evidence type="ECO:0000259" key="6">
    <source>
        <dbReference type="PROSITE" id="PS50043"/>
    </source>
</evidence>
<dbReference type="InterPro" id="IPR000792">
    <property type="entry name" value="Tscrpt_reg_LuxR_C"/>
</dbReference>
<accession>A0A0U2VQQ7</accession>
<evidence type="ECO:0000256" key="5">
    <source>
        <dbReference type="PROSITE-ProRule" id="PRU00169"/>
    </source>
</evidence>
<evidence type="ECO:0000256" key="2">
    <source>
        <dbReference type="ARBA" id="ARBA00023015"/>
    </source>
</evidence>
<dbReference type="Proteomes" id="UP000067523">
    <property type="component" value="Chromosome"/>
</dbReference>
<dbReference type="SUPFAM" id="SSF52172">
    <property type="entry name" value="CheY-like"/>
    <property type="match status" value="1"/>
</dbReference>